<dbReference type="InterPro" id="IPR051446">
    <property type="entry name" value="HTH_trans_reg/aminotransferase"/>
</dbReference>
<dbReference type="PANTHER" id="PTHR46577">
    <property type="entry name" value="HTH-TYPE TRANSCRIPTIONAL REGULATORY PROTEIN GABR"/>
    <property type="match status" value="1"/>
</dbReference>
<evidence type="ECO:0000256" key="3">
    <source>
        <dbReference type="ARBA" id="ARBA00023015"/>
    </source>
</evidence>
<keyword evidence="9" id="KW-1185">Reference proteome</keyword>
<dbReference type="GO" id="GO:0003700">
    <property type="term" value="F:DNA-binding transcription factor activity"/>
    <property type="evidence" value="ECO:0007669"/>
    <property type="project" value="InterPro"/>
</dbReference>
<dbReference type="Gene3D" id="1.10.10.10">
    <property type="entry name" value="Winged helix-like DNA-binding domain superfamily/Winged helix DNA-binding domain"/>
    <property type="match status" value="1"/>
</dbReference>
<dbReference type="InterPro" id="IPR036388">
    <property type="entry name" value="WH-like_DNA-bd_sf"/>
</dbReference>
<evidence type="ECO:0000256" key="1">
    <source>
        <dbReference type="ARBA" id="ARBA00005384"/>
    </source>
</evidence>
<keyword evidence="8" id="KW-0808">Transferase</keyword>
<name>A0A7W3J9M4_9MICO</name>
<keyword evidence="5" id="KW-0804">Transcription</keyword>
<sequence length="483" mass="51124">MDLAVDLTSRTGRTDAIYRALHTALTTGRVPAGERLPSTRDLAQDLGVSRASVATAYERLVAEGFLETRTGAGTFATTSASDRVPARRGSPGVLRPRAGWRWTPRPASGDAPAPAHDFRVGIPDASLFPFDTWRRLLAAESRAGGPAAGSYGGPAGLPRFRAAVARYAAGSRGVRAGADDVIATTGAQQALDLVARVLLEPGDVVAVEDPGYPEARELFALHGARVVPVPVDAEGLVVSQIPRNARLVYTTPSHQFPLGMPLSLARRRALLAHAARYDAAVVEDDYDSEFRRARRPLESLQALDRDGRVVYVGTFSKSLLPGLRVGYLVAPPSLRDALLAARQLTDGHGAVHVQGALARFIDDGLLARHVRKASAVYAERTEILLDALSGLPVEPVPSAAGLHVAAYLADDVPVGSPAVVARARRRSVALESLTAFAAGPRDERVGRRDDPPPHRDGLVLGIGAAVTSSIRPGIQVLGRLLEP</sequence>
<comment type="caution">
    <text evidence="8">The sequence shown here is derived from an EMBL/GenBank/DDBJ whole genome shotgun (WGS) entry which is preliminary data.</text>
</comment>
<dbReference type="GO" id="GO:0008483">
    <property type="term" value="F:transaminase activity"/>
    <property type="evidence" value="ECO:0007669"/>
    <property type="project" value="UniProtKB-KW"/>
</dbReference>
<gene>
    <name evidence="8" type="ORF">FHX71_002779</name>
</gene>
<dbReference type="SMART" id="SM00345">
    <property type="entry name" value="HTH_GNTR"/>
    <property type="match status" value="1"/>
</dbReference>
<dbReference type="CDD" id="cd00609">
    <property type="entry name" value="AAT_like"/>
    <property type="match status" value="1"/>
</dbReference>
<dbReference type="Pfam" id="PF00155">
    <property type="entry name" value="Aminotran_1_2"/>
    <property type="match status" value="1"/>
</dbReference>
<accession>A0A7W3J9M4</accession>
<reference evidence="8 9" key="1">
    <citation type="submission" date="2020-07" db="EMBL/GenBank/DDBJ databases">
        <title>Sequencing the genomes of 1000 actinobacteria strains.</title>
        <authorList>
            <person name="Klenk H.-P."/>
        </authorList>
    </citation>
    <scope>NUCLEOTIDE SEQUENCE [LARGE SCALE GENOMIC DNA]</scope>
    <source>
        <strain evidence="8 9">DSM 44121</strain>
    </source>
</reference>
<evidence type="ECO:0000259" key="7">
    <source>
        <dbReference type="PROSITE" id="PS50949"/>
    </source>
</evidence>
<feature type="region of interest" description="Disordered" evidence="6">
    <location>
        <begin position="76"/>
        <end position="116"/>
    </location>
</feature>
<dbReference type="InterPro" id="IPR000524">
    <property type="entry name" value="Tscrpt_reg_HTH_GntR"/>
</dbReference>
<dbReference type="InterPro" id="IPR015421">
    <property type="entry name" value="PyrdxlP-dep_Trfase_major"/>
</dbReference>
<dbReference type="SUPFAM" id="SSF46785">
    <property type="entry name" value="Winged helix' DNA-binding domain"/>
    <property type="match status" value="1"/>
</dbReference>
<dbReference type="AlphaFoldDB" id="A0A7W3J9M4"/>
<evidence type="ECO:0000256" key="5">
    <source>
        <dbReference type="ARBA" id="ARBA00023163"/>
    </source>
</evidence>
<keyword evidence="8" id="KW-0032">Aminotransferase</keyword>
<dbReference type="RefSeq" id="WP_182617171.1">
    <property type="nucleotide sequence ID" value="NZ_BAAATF010000003.1"/>
</dbReference>
<dbReference type="Gene3D" id="3.40.640.10">
    <property type="entry name" value="Type I PLP-dependent aspartate aminotransferase-like (Major domain)"/>
    <property type="match status" value="1"/>
</dbReference>
<dbReference type="InterPro" id="IPR015424">
    <property type="entry name" value="PyrdxlP-dep_Trfase"/>
</dbReference>
<evidence type="ECO:0000313" key="8">
    <source>
        <dbReference type="EMBL" id="MBA8808837.1"/>
    </source>
</evidence>
<dbReference type="PROSITE" id="PS50949">
    <property type="entry name" value="HTH_GNTR"/>
    <property type="match status" value="1"/>
</dbReference>
<evidence type="ECO:0000256" key="4">
    <source>
        <dbReference type="ARBA" id="ARBA00023125"/>
    </source>
</evidence>
<comment type="similarity">
    <text evidence="1">In the C-terminal section; belongs to the class-I pyridoxal-phosphate-dependent aminotransferase family.</text>
</comment>
<protein>
    <submittedName>
        <fullName evidence="8">GntR family transcriptional regulator/MocR family aminotransferase</fullName>
    </submittedName>
</protein>
<dbReference type="InterPro" id="IPR036390">
    <property type="entry name" value="WH_DNA-bd_sf"/>
</dbReference>
<organism evidence="8 9">
    <name type="scientific">Promicromonospora sukumoe</name>
    <dbReference type="NCBI Taxonomy" id="88382"/>
    <lineage>
        <taxon>Bacteria</taxon>
        <taxon>Bacillati</taxon>
        <taxon>Actinomycetota</taxon>
        <taxon>Actinomycetes</taxon>
        <taxon>Micrococcales</taxon>
        <taxon>Promicromonosporaceae</taxon>
        <taxon>Promicromonospora</taxon>
    </lineage>
</organism>
<dbReference type="Proteomes" id="UP000540568">
    <property type="component" value="Unassembled WGS sequence"/>
</dbReference>
<evidence type="ECO:0000256" key="6">
    <source>
        <dbReference type="SAM" id="MobiDB-lite"/>
    </source>
</evidence>
<dbReference type="Pfam" id="PF00392">
    <property type="entry name" value="GntR"/>
    <property type="match status" value="1"/>
</dbReference>
<dbReference type="GO" id="GO:0030170">
    <property type="term" value="F:pyridoxal phosphate binding"/>
    <property type="evidence" value="ECO:0007669"/>
    <property type="project" value="InterPro"/>
</dbReference>
<evidence type="ECO:0000256" key="2">
    <source>
        <dbReference type="ARBA" id="ARBA00022898"/>
    </source>
</evidence>
<dbReference type="EMBL" id="JACGWV010000001">
    <property type="protein sequence ID" value="MBA8808837.1"/>
    <property type="molecule type" value="Genomic_DNA"/>
</dbReference>
<keyword evidence="3" id="KW-0805">Transcription regulation</keyword>
<proteinExistence type="inferred from homology"/>
<evidence type="ECO:0000313" key="9">
    <source>
        <dbReference type="Proteomes" id="UP000540568"/>
    </source>
</evidence>
<keyword evidence="4" id="KW-0238">DNA-binding</keyword>
<keyword evidence="2" id="KW-0663">Pyridoxal phosphate</keyword>
<dbReference type="GO" id="GO:0003677">
    <property type="term" value="F:DNA binding"/>
    <property type="evidence" value="ECO:0007669"/>
    <property type="project" value="UniProtKB-KW"/>
</dbReference>
<dbReference type="InterPro" id="IPR004839">
    <property type="entry name" value="Aminotransferase_I/II_large"/>
</dbReference>
<dbReference type="PRINTS" id="PR00035">
    <property type="entry name" value="HTHGNTR"/>
</dbReference>
<feature type="domain" description="HTH gntR-type" evidence="7">
    <location>
        <begin position="11"/>
        <end position="79"/>
    </location>
</feature>
<dbReference type="SUPFAM" id="SSF53383">
    <property type="entry name" value="PLP-dependent transferases"/>
    <property type="match status" value="1"/>
</dbReference>
<dbReference type="PANTHER" id="PTHR46577:SF1">
    <property type="entry name" value="HTH-TYPE TRANSCRIPTIONAL REGULATORY PROTEIN GABR"/>
    <property type="match status" value="1"/>
</dbReference>
<dbReference type="CDD" id="cd07377">
    <property type="entry name" value="WHTH_GntR"/>
    <property type="match status" value="1"/>
</dbReference>